<keyword evidence="1" id="KW-0597">Phosphoprotein</keyword>
<keyword evidence="3" id="KW-0862">Zinc</keyword>
<dbReference type="PANTHER" id="PTHR11596:SF5">
    <property type="entry name" value="ALKALINE PHOSPHATASE"/>
    <property type="match status" value="1"/>
</dbReference>
<evidence type="ECO:0000313" key="6">
    <source>
        <dbReference type="EMBL" id="ABK98992.1"/>
    </source>
</evidence>
<dbReference type="Gene3D" id="3.40.720.10">
    <property type="entry name" value="Alkaline Phosphatase, subunit A"/>
    <property type="match status" value="1"/>
</dbReference>
<keyword evidence="3" id="KW-0479">Metal-binding</keyword>
<protein>
    <submittedName>
        <fullName evidence="6">Alkaline phosphatase</fullName>
        <ecNumber evidence="6">3.1.3.1</ecNumber>
    </submittedName>
</protein>
<dbReference type="GO" id="GO:0004035">
    <property type="term" value="F:alkaline phosphatase activity"/>
    <property type="evidence" value="ECO:0007669"/>
    <property type="project" value="UniProtKB-EC"/>
</dbReference>
<dbReference type="KEGG" id="ppd:Ppro_1376"/>
<dbReference type="CDD" id="cd16012">
    <property type="entry name" value="ALP"/>
    <property type="match status" value="1"/>
</dbReference>
<sequence length="558" mass="58694">MGETTVVTALIAIGFALSACACGSPGALSGNRDAGQVKNVIFLLSDGTANEAWPLARWVKGKRLASDAILSGAIRTYGADSIITDSAPGSTSYATGQKGSDKGIAVYPWNVTIAGVDCDPAMAYVPLATVLEGAKLTGRATGVVATSNVQHASPADFTAHTHDRSNYLEIGEQQVYQDMDVVLSGGEQYLLPKGVGGGVRTDNENLVQVVKAKGYAYVTNRDQMLAASGQKIFGLFAKDAMAYDIDRATTAPGEPSLAEMTTKALETLSSSSKGKDRGFFLFVEGSKIDWAAHDNDPAGVVSDLIAYDDAVKAALDFAEADGTTLVISVADHTTGGLSIGVRSDPHYSTTDDDFVVAPMRKARLTAEGLGRRIEKSNSEAAIRAAFADSWGITDLSADEIASIRKSRPGKALQKVMGSMLSRRARLGWTTGGHTGGDPYLFSYGPGRISGLWENSALGTYVAGKLGFTFPEINKRLFVEASAAFRAEGFSTSIDLSDATNPVLTVSKGTATARLPLAKNLVLVNGKTIELEGIVVMAEKLGKVFLPRQAIDLVTAELQ</sequence>
<feature type="active site" description="Phosphoserine intermediate" evidence="2">
    <location>
        <position position="86"/>
    </location>
</feature>
<feature type="binding site" evidence="3">
    <location>
        <position position="151"/>
    </location>
    <ligand>
        <name>Mg(2+)</name>
        <dbReference type="ChEBI" id="CHEBI:18420"/>
    </ligand>
</feature>
<feature type="chain" id="PRO_5002632286" evidence="5">
    <location>
        <begin position="22"/>
        <end position="558"/>
    </location>
</feature>
<dbReference type="Pfam" id="PF00245">
    <property type="entry name" value="Alk_phosphatase"/>
    <property type="match status" value="1"/>
</dbReference>
<feature type="binding site" evidence="3">
    <location>
        <position position="289"/>
    </location>
    <ligand>
        <name>Zn(2+)</name>
        <dbReference type="ChEBI" id="CHEBI:29105"/>
        <label>2</label>
    </ligand>
</feature>
<dbReference type="InterPro" id="IPR017850">
    <property type="entry name" value="Alkaline_phosphatase_core_sf"/>
</dbReference>
<dbReference type="InterPro" id="IPR001952">
    <property type="entry name" value="Alkaline_phosphatase"/>
</dbReference>
<evidence type="ECO:0000256" key="1">
    <source>
        <dbReference type="ARBA" id="ARBA00022553"/>
    </source>
</evidence>
<dbReference type="SMART" id="SM00098">
    <property type="entry name" value="alkPPc"/>
    <property type="match status" value="1"/>
</dbReference>
<evidence type="ECO:0000256" key="4">
    <source>
        <dbReference type="RuleBase" id="RU003946"/>
    </source>
</evidence>
<dbReference type="EC" id="3.1.3.1" evidence="6"/>
<reference evidence="6 7" key="1">
    <citation type="submission" date="2006-10" db="EMBL/GenBank/DDBJ databases">
        <title>Complete sequence of chromosome of Pelobacter propionicus DSM 2379.</title>
        <authorList>
            <consortium name="US DOE Joint Genome Institute"/>
            <person name="Copeland A."/>
            <person name="Lucas S."/>
            <person name="Lapidus A."/>
            <person name="Barry K."/>
            <person name="Detter J.C."/>
            <person name="Glavina del Rio T."/>
            <person name="Hammon N."/>
            <person name="Israni S."/>
            <person name="Dalin E."/>
            <person name="Tice H."/>
            <person name="Pitluck S."/>
            <person name="Saunders E."/>
            <person name="Brettin T."/>
            <person name="Bruce D."/>
            <person name="Han C."/>
            <person name="Tapia R."/>
            <person name="Schmutz J."/>
            <person name="Larimer F."/>
            <person name="Land M."/>
            <person name="Hauser L."/>
            <person name="Kyrpides N."/>
            <person name="Kim E."/>
            <person name="Lovley D."/>
            <person name="Richardson P."/>
        </authorList>
    </citation>
    <scope>NUCLEOTIDE SEQUENCE [LARGE SCALE GENOMIC DNA]</scope>
    <source>
        <strain evidence="7">DSM 2379 / NBRC 103807 / OttBd1</strain>
    </source>
</reference>
<dbReference type="InterPro" id="IPR042085">
    <property type="entry name" value="Ap_crown"/>
</dbReference>
<dbReference type="PANTHER" id="PTHR11596">
    <property type="entry name" value="ALKALINE PHOSPHATASE"/>
    <property type="match status" value="1"/>
</dbReference>
<dbReference type="eggNOG" id="COG1785">
    <property type="taxonomic scope" value="Bacteria"/>
</dbReference>
<comment type="cofactor">
    <cofactor evidence="3">
        <name>Mg(2+)</name>
        <dbReference type="ChEBI" id="CHEBI:18420"/>
    </cofactor>
    <text evidence="3">Binds 1 Mg(2+) ion.</text>
</comment>
<feature type="signal peptide" evidence="5">
    <location>
        <begin position="1"/>
        <end position="21"/>
    </location>
</feature>
<gene>
    <name evidence="6" type="ordered locus">Ppro_1376</name>
</gene>
<organism evidence="6 7">
    <name type="scientific">Pelobacter propionicus (strain DSM 2379 / NBRC 103807 / OttBd1)</name>
    <dbReference type="NCBI Taxonomy" id="338966"/>
    <lineage>
        <taxon>Bacteria</taxon>
        <taxon>Pseudomonadati</taxon>
        <taxon>Thermodesulfobacteriota</taxon>
        <taxon>Desulfuromonadia</taxon>
        <taxon>Desulfuromonadales</taxon>
        <taxon>Desulfuromonadaceae</taxon>
        <taxon>Pelobacter</taxon>
    </lineage>
</organism>
<evidence type="ECO:0000313" key="7">
    <source>
        <dbReference type="Proteomes" id="UP000006732"/>
    </source>
</evidence>
<proteinExistence type="inferred from homology"/>
<feature type="binding site" evidence="3">
    <location>
        <position position="153"/>
    </location>
    <ligand>
        <name>Mg(2+)</name>
        <dbReference type="ChEBI" id="CHEBI:18420"/>
    </ligand>
</feature>
<comment type="similarity">
    <text evidence="4">Belongs to the alkaline phosphatase family.</text>
</comment>
<keyword evidence="7" id="KW-1185">Reference proteome</keyword>
<dbReference type="Proteomes" id="UP000006732">
    <property type="component" value="Chromosome"/>
</dbReference>
<dbReference type="SUPFAM" id="SSF53649">
    <property type="entry name" value="Alkaline phosphatase-like"/>
    <property type="match status" value="1"/>
</dbReference>
<evidence type="ECO:0000256" key="2">
    <source>
        <dbReference type="PIRSR" id="PIRSR601952-1"/>
    </source>
</evidence>
<dbReference type="OrthoDB" id="9794455at2"/>
<evidence type="ECO:0000256" key="5">
    <source>
        <dbReference type="SAM" id="SignalP"/>
    </source>
</evidence>
<feature type="binding site" evidence="3">
    <location>
        <position position="284"/>
    </location>
    <ligand>
        <name>Mg(2+)</name>
        <dbReference type="ChEBI" id="CHEBI:18420"/>
    </ligand>
</feature>
<feature type="binding site" evidence="3">
    <location>
        <position position="331"/>
    </location>
    <ligand>
        <name>Zn(2+)</name>
        <dbReference type="ChEBI" id="CHEBI:29105"/>
        <label>2</label>
    </ligand>
</feature>
<dbReference type="PRINTS" id="PR00113">
    <property type="entry name" value="ALKPHPHTASE"/>
</dbReference>
<feature type="binding site" evidence="3">
    <location>
        <position position="433"/>
    </location>
    <ligand>
        <name>Zn(2+)</name>
        <dbReference type="ChEBI" id="CHEBI:29105"/>
        <label>2</label>
    </ligand>
</feature>
<feature type="binding site" evidence="3">
    <location>
        <position position="46"/>
    </location>
    <ligand>
        <name>Zn(2+)</name>
        <dbReference type="ChEBI" id="CHEBI:29105"/>
        <label>2</label>
    </ligand>
</feature>
<dbReference type="RefSeq" id="WP_011735285.1">
    <property type="nucleotide sequence ID" value="NC_008609.1"/>
</dbReference>
<feature type="binding site" evidence="3">
    <location>
        <position position="293"/>
    </location>
    <ligand>
        <name>Zn(2+)</name>
        <dbReference type="ChEBI" id="CHEBI:29105"/>
        <label>2</label>
    </ligand>
</feature>
<dbReference type="AlphaFoldDB" id="A1ANS2"/>
<keyword evidence="5" id="KW-0732">Signal</keyword>
<dbReference type="HOGENOM" id="CLU_008539_6_2_7"/>
<keyword evidence="6" id="KW-0378">Hydrolase</keyword>
<dbReference type="EMBL" id="CP000482">
    <property type="protein sequence ID" value="ABK98992.1"/>
    <property type="molecule type" value="Genomic_DNA"/>
</dbReference>
<keyword evidence="3" id="KW-0460">Magnesium</keyword>
<evidence type="ECO:0000256" key="3">
    <source>
        <dbReference type="PIRSR" id="PIRSR601952-2"/>
    </source>
</evidence>
<dbReference type="Gene3D" id="1.10.1200.140">
    <property type="entry name" value="Alkaline phosphatase, crown domain"/>
    <property type="match status" value="1"/>
</dbReference>
<feature type="binding site" evidence="3">
    <location>
        <position position="332"/>
    </location>
    <ligand>
        <name>Zn(2+)</name>
        <dbReference type="ChEBI" id="CHEBI:29105"/>
        <label>2</label>
    </ligand>
</feature>
<dbReference type="STRING" id="338966.Ppro_1376"/>
<dbReference type="GO" id="GO:0046872">
    <property type="term" value="F:metal ion binding"/>
    <property type="evidence" value="ECO:0007669"/>
    <property type="project" value="UniProtKB-KW"/>
</dbReference>
<accession>A1ANS2</accession>
<name>A1ANS2_PELPD</name>
<feature type="binding site" evidence="3">
    <location>
        <position position="46"/>
    </location>
    <ligand>
        <name>Mg(2+)</name>
        <dbReference type="ChEBI" id="CHEBI:18420"/>
    </ligand>
</feature>
<comment type="cofactor">
    <cofactor evidence="3">
        <name>Zn(2+)</name>
        <dbReference type="ChEBI" id="CHEBI:29105"/>
    </cofactor>
    <text evidence="3">Binds 2 Zn(2+) ions.</text>
</comment>